<evidence type="ECO:0000256" key="1">
    <source>
        <dbReference type="ARBA" id="ARBA00001968"/>
    </source>
</evidence>
<dbReference type="Pfam" id="PF13359">
    <property type="entry name" value="DDE_Tnp_4"/>
    <property type="match status" value="1"/>
</dbReference>
<dbReference type="GO" id="GO:0016787">
    <property type="term" value="F:hydrolase activity"/>
    <property type="evidence" value="ECO:0007669"/>
    <property type="project" value="UniProtKB-KW"/>
</dbReference>
<evidence type="ECO:0000313" key="10">
    <source>
        <dbReference type="Proteomes" id="UP000298416"/>
    </source>
</evidence>
<organism evidence="9">
    <name type="scientific">Salvia splendens</name>
    <name type="common">Scarlet sage</name>
    <dbReference type="NCBI Taxonomy" id="180675"/>
    <lineage>
        <taxon>Eukaryota</taxon>
        <taxon>Viridiplantae</taxon>
        <taxon>Streptophyta</taxon>
        <taxon>Embryophyta</taxon>
        <taxon>Tracheophyta</taxon>
        <taxon>Spermatophyta</taxon>
        <taxon>Magnoliopsida</taxon>
        <taxon>eudicotyledons</taxon>
        <taxon>Gunneridae</taxon>
        <taxon>Pentapetalae</taxon>
        <taxon>asterids</taxon>
        <taxon>lamiids</taxon>
        <taxon>Lamiales</taxon>
        <taxon>Lamiaceae</taxon>
        <taxon>Nepetoideae</taxon>
        <taxon>Mentheae</taxon>
        <taxon>Salviinae</taxon>
        <taxon>Salvia</taxon>
        <taxon>Salvia subgen. Calosphace</taxon>
        <taxon>core Calosphace</taxon>
    </lineage>
</organism>
<dbReference type="GO" id="GO:0046872">
    <property type="term" value="F:metal ion binding"/>
    <property type="evidence" value="ECO:0007669"/>
    <property type="project" value="UniProtKB-KW"/>
</dbReference>
<comment type="caution">
    <text evidence="9">The sequence shown here is derived from an EMBL/GenBank/DDBJ whole genome shotgun (WGS) entry which is preliminary data.</text>
</comment>
<keyword evidence="10" id="KW-1185">Reference proteome</keyword>
<evidence type="ECO:0000256" key="5">
    <source>
        <dbReference type="ARBA" id="ARBA00022723"/>
    </source>
</evidence>
<evidence type="ECO:0000256" key="7">
    <source>
        <dbReference type="ARBA" id="ARBA00023242"/>
    </source>
</evidence>
<feature type="domain" description="DDE Tnp4" evidence="8">
    <location>
        <begin position="218"/>
        <end position="382"/>
    </location>
</feature>
<dbReference type="GO" id="GO:0005634">
    <property type="term" value="C:nucleus"/>
    <property type="evidence" value="ECO:0007669"/>
    <property type="project" value="UniProtKB-SubCell"/>
</dbReference>
<comment type="subcellular location">
    <subcellularLocation>
        <location evidence="2">Nucleus</location>
    </subcellularLocation>
</comment>
<keyword evidence="7" id="KW-0539">Nucleus</keyword>
<dbReference type="PANTHER" id="PTHR22930:SF291">
    <property type="entry name" value="EXPRESSED PROTEIN"/>
    <property type="match status" value="1"/>
</dbReference>
<dbReference type="EMBL" id="PNBA02000007">
    <property type="protein sequence ID" value="KAG6417974.1"/>
    <property type="molecule type" value="Genomic_DNA"/>
</dbReference>
<gene>
    <name evidence="9" type="ORF">SASPL_120171</name>
</gene>
<evidence type="ECO:0000259" key="8">
    <source>
        <dbReference type="Pfam" id="PF13359"/>
    </source>
</evidence>
<dbReference type="InterPro" id="IPR027806">
    <property type="entry name" value="HARBI1_dom"/>
</dbReference>
<comment type="similarity">
    <text evidence="3">Belongs to the HARBI1 family.</text>
</comment>
<dbReference type="AlphaFoldDB" id="A0A8X8ZVZ5"/>
<protein>
    <recommendedName>
        <fullName evidence="8">DDE Tnp4 domain-containing protein</fullName>
    </recommendedName>
</protein>
<proteinExistence type="inferred from homology"/>
<dbReference type="Proteomes" id="UP000298416">
    <property type="component" value="Unassembled WGS sequence"/>
</dbReference>
<sequence length="431" mass="48377">MGPVGGNKKKRKIEKKAEGNALILGSSEEGCTKWWGVLSKTIAANQVAMRAFIFDLRVLHEVLNDAIDINITAVFTLANVQAALILACSPSSSLILDSFKSTFKVSRITFDYICCLVKERMMAKTHFSFANGKPMTLNDQVALALVRLGSGNSLISIGESFGAHHSTVSQLTWRFVEAIEEKGLHHLQWPSTELEMTQIKQKFEKIRGLPNCCGAINTTHITMLLTSSDQEADTWLDHKQNHSMILQAIVDPDLRFRNIVTGWPGKMTDSSVLQSSSFFKQCQKGEKLNGKTIHLSEKTELTEYIIGDYGFPLLPWLVTPYQGKELSKAEADFNKRLLATQSVADRALARLKGVWRIIHGEMWRPDRHKLPRFILVCCILHNIIIDMEDGISDDLPSSLVHDQGYRQEICEPVNKAGSILRDRLSMYFSGR</sequence>
<reference evidence="9" key="2">
    <citation type="submission" date="2020-08" db="EMBL/GenBank/DDBJ databases">
        <title>Plant Genome Project.</title>
        <authorList>
            <person name="Zhang R.-G."/>
        </authorList>
    </citation>
    <scope>NUCLEOTIDE SEQUENCE</scope>
    <source>
        <strain evidence="9">Huo1</strain>
        <tissue evidence="9">Leaf</tissue>
    </source>
</reference>
<keyword evidence="5" id="KW-0479">Metal-binding</keyword>
<dbReference type="GO" id="GO:0004518">
    <property type="term" value="F:nuclease activity"/>
    <property type="evidence" value="ECO:0007669"/>
    <property type="project" value="UniProtKB-KW"/>
</dbReference>
<evidence type="ECO:0000256" key="6">
    <source>
        <dbReference type="ARBA" id="ARBA00022801"/>
    </source>
</evidence>
<keyword evidence="4" id="KW-0540">Nuclease</keyword>
<reference evidence="9" key="1">
    <citation type="submission" date="2018-01" db="EMBL/GenBank/DDBJ databases">
        <authorList>
            <person name="Mao J.F."/>
        </authorList>
    </citation>
    <scope>NUCLEOTIDE SEQUENCE</scope>
    <source>
        <strain evidence="9">Huo1</strain>
        <tissue evidence="9">Leaf</tissue>
    </source>
</reference>
<comment type="cofactor">
    <cofactor evidence="1">
        <name>a divalent metal cation</name>
        <dbReference type="ChEBI" id="CHEBI:60240"/>
    </cofactor>
</comment>
<evidence type="ECO:0000256" key="2">
    <source>
        <dbReference type="ARBA" id="ARBA00004123"/>
    </source>
</evidence>
<evidence type="ECO:0000256" key="4">
    <source>
        <dbReference type="ARBA" id="ARBA00022722"/>
    </source>
</evidence>
<accession>A0A8X8ZVZ5</accession>
<dbReference type="PANTHER" id="PTHR22930">
    <property type="match status" value="1"/>
</dbReference>
<evidence type="ECO:0000313" key="9">
    <source>
        <dbReference type="EMBL" id="KAG6417974.1"/>
    </source>
</evidence>
<dbReference type="InterPro" id="IPR045249">
    <property type="entry name" value="HARBI1-like"/>
</dbReference>
<evidence type="ECO:0000256" key="3">
    <source>
        <dbReference type="ARBA" id="ARBA00006958"/>
    </source>
</evidence>
<keyword evidence="6" id="KW-0378">Hydrolase</keyword>
<name>A0A8X8ZVZ5_SALSN</name>